<feature type="binding site" evidence="10">
    <location>
        <position position="211"/>
    </location>
    <ligand>
        <name>D-ribose 5-phosphate</name>
        <dbReference type="ChEBI" id="CHEBI:78346"/>
    </ligand>
</feature>
<evidence type="ECO:0000256" key="2">
    <source>
        <dbReference type="ARBA" id="ARBA00022679"/>
    </source>
</evidence>
<organism evidence="13 14">
    <name type="scientific">Halobaculum saliterrae</name>
    <dbReference type="NCBI Taxonomy" id="2073113"/>
    <lineage>
        <taxon>Archaea</taxon>
        <taxon>Methanobacteriati</taxon>
        <taxon>Methanobacteriota</taxon>
        <taxon>Stenosarchaea group</taxon>
        <taxon>Halobacteria</taxon>
        <taxon>Halobacteriales</taxon>
        <taxon>Haloferacaceae</taxon>
        <taxon>Halobaculum</taxon>
    </lineage>
</organism>
<dbReference type="OrthoDB" id="371997at2157"/>
<keyword evidence="5 10" id="KW-0547">Nucleotide-binding</keyword>
<feature type="domain" description="Ribose-phosphate pyrophosphokinase N-terminal" evidence="12">
    <location>
        <begin position="2"/>
        <end position="109"/>
    </location>
</feature>
<protein>
    <recommendedName>
        <fullName evidence="10">Ribose-phosphate pyrophosphokinase</fullName>
        <shortName evidence="10">RPPK</shortName>
        <ecNumber evidence="10">2.7.6.1</ecNumber>
    </recommendedName>
    <alternativeName>
        <fullName evidence="10">5-phospho-D-ribosyl alpha-1-diphosphate synthase</fullName>
    </alternativeName>
    <alternativeName>
        <fullName evidence="10">Phosphoribosyl diphosphate synthase</fullName>
    </alternativeName>
    <alternativeName>
        <fullName evidence="10">Phosphoribosyl pyrophosphate synthase</fullName>
        <shortName evidence="10">P-Rib-PP synthase</shortName>
        <shortName evidence="10">PRPP synthase</shortName>
        <shortName evidence="10">PRPPase</shortName>
    </alternativeName>
</protein>
<dbReference type="Pfam" id="PF13793">
    <property type="entry name" value="Pribosyltran_N"/>
    <property type="match status" value="1"/>
</dbReference>
<feature type="domain" description="Phosphoribosyltransferase" evidence="11">
    <location>
        <begin position="149"/>
        <end position="261"/>
    </location>
</feature>
<feature type="binding site" evidence="10">
    <location>
        <position position="186"/>
    </location>
    <ligand>
        <name>D-ribose 5-phosphate</name>
        <dbReference type="ChEBI" id="CHEBI:78346"/>
    </ligand>
</feature>
<comment type="cofactor">
    <cofactor evidence="10">
        <name>Mg(2+)</name>
        <dbReference type="ChEBI" id="CHEBI:18420"/>
    </cofactor>
    <text evidence="10">Binds 2 Mg(2+) ions per subunit.</text>
</comment>
<evidence type="ECO:0000313" key="13">
    <source>
        <dbReference type="EMBL" id="MXR41753.1"/>
    </source>
</evidence>
<comment type="caution">
    <text evidence="13">The sequence shown here is derived from an EMBL/GenBank/DDBJ whole genome shotgun (WGS) entry which is preliminary data.</text>
</comment>
<dbReference type="HAMAP" id="MF_00583_A">
    <property type="entry name" value="RibP_PPkinase_A"/>
    <property type="match status" value="1"/>
</dbReference>
<keyword evidence="4 10" id="KW-0545">Nucleotide biosynthesis</keyword>
<comment type="similarity">
    <text evidence="10">Belongs to the ribose-phosphate pyrophosphokinase family. Class III (archaeal) subfamily.</text>
</comment>
<dbReference type="PANTHER" id="PTHR10210">
    <property type="entry name" value="RIBOSE-PHOSPHATE DIPHOSPHOKINASE FAMILY MEMBER"/>
    <property type="match status" value="1"/>
</dbReference>
<dbReference type="PANTHER" id="PTHR10210:SF32">
    <property type="entry name" value="RIBOSE-PHOSPHATE PYROPHOSPHOKINASE 2"/>
    <property type="match status" value="1"/>
</dbReference>
<keyword evidence="6 10" id="KW-0418">Kinase</keyword>
<comment type="caution">
    <text evidence="10">Lacks conserved residue(s) required for the propagation of feature annotation.</text>
</comment>
<evidence type="ECO:0000256" key="4">
    <source>
        <dbReference type="ARBA" id="ARBA00022727"/>
    </source>
</evidence>
<keyword evidence="2 10" id="KW-0808">Transferase</keyword>
<name>A0A6B0SYP8_9EURY</name>
<feature type="binding site" evidence="10">
    <location>
        <position position="122"/>
    </location>
    <ligand>
        <name>Mg(2+)</name>
        <dbReference type="ChEBI" id="CHEBI:18420"/>
        <label>1</label>
    </ligand>
</feature>
<keyword evidence="7 10" id="KW-0067">ATP-binding</keyword>
<evidence type="ECO:0000256" key="6">
    <source>
        <dbReference type="ARBA" id="ARBA00022777"/>
    </source>
</evidence>
<dbReference type="FunFam" id="3.40.50.2020:FF:000007">
    <property type="entry name" value="Ribose-phosphate pyrophosphokinase"/>
    <property type="match status" value="1"/>
</dbReference>
<dbReference type="EC" id="2.7.6.1" evidence="10"/>
<reference evidence="13 14" key="1">
    <citation type="submission" date="2019-12" db="EMBL/GenBank/DDBJ databases">
        <title>Isolation and characterization of three novel carbon monoxide-oxidizing members of Halobacteria from salione crusts and soils.</title>
        <authorList>
            <person name="Myers M.R."/>
            <person name="King G.M."/>
        </authorList>
    </citation>
    <scope>NUCLEOTIDE SEQUENCE [LARGE SCALE GENOMIC DNA]</scope>
    <source>
        <strain evidence="13 14">WSA2</strain>
    </source>
</reference>
<evidence type="ECO:0000256" key="5">
    <source>
        <dbReference type="ARBA" id="ARBA00022741"/>
    </source>
</evidence>
<dbReference type="InterPro" id="IPR005946">
    <property type="entry name" value="Rib-P_diPkinase"/>
</dbReference>
<dbReference type="GO" id="GO:0002189">
    <property type="term" value="C:ribose phosphate diphosphokinase complex"/>
    <property type="evidence" value="ECO:0007669"/>
    <property type="project" value="TreeGrafter"/>
</dbReference>
<evidence type="ECO:0000256" key="3">
    <source>
        <dbReference type="ARBA" id="ARBA00022723"/>
    </source>
</evidence>
<dbReference type="InterPro" id="IPR037514">
    <property type="entry name" value="Rib-P_diPkinase_arc"/>
</dbReference>
<dbReference type="InterPro" id="IPR029057">
    <property type="entry name" value="PRTase-like"/>
</dbReference>
<dbReference type="GO" id="GO:0004749">
    <property type="term" value="F:ribose phosphate diphosphokinase activity"/>
    <property type="evidence" value="ECO:0007669"/>
    <property type="project" value="UniProtKB-UniRule"/>
</dbReference>
<feature type="binding site" evidence="10">
    <location>
        <position position="160"/>
    </location>
    <ligand>
        <name>Mg(2+)</name>
        <dbReference type="ChEBI" id="CHEBI:18420"/>
        <label>2</label>
    </ligand>
</feature>
<evidence type="ECO:0000256" key="7">
    <source>
        <dbReference type="ARBA" id="ARBA00022840"/>
    </source>
</evidence>
<comment type="pathway">
    <text evidence="10">Metabolic intermediate biosynthesis; 5-phospho-alpha-D-ribose 1-diphosphate biosynthesis; 5-phospho-alpha-D-ribose 1-diphosphate from D-ribose 5-phosphate (route I): step 1/1.</text>
</comment>
<dbReference type="GO" id="GO:0005737">
    <property type="term" value="C:cytoplasm"/>
    <property type="evidence" value="ECO:0007669"/>
    <property type="project" value="UniProtKB-SubCell"/>
</dbReference>
<dbReference type="SUPFAM" id="SSF53271">
    <property type="entry name" value="PRTase-like"/>
    <property type="match status" value="1"/>
</dbReference>
<dbReference type="EMBL" id="WUUS01000006">
    <property type="protein sequence ID" value="MXR41753.1"/>
    <property type="molecule type" value="Genomic_DNA"/>
</dbReference>
<proteinExistence type="inferred from homology"/>
<keyword evidence="14" id="KW-1185">Reference proteome</keyword>
<keyword evidence="3 10" id="KW-0479">Metal-binding</keyword>
<dbReference type="Pfam" id="PF00156">
    <property type="entry name" value="Pribosyltran"/>
    <property type="match status" value="1"/>
</dbReference>
<dbReference type="RefSeq" id="WP_159666803.1">
    <property type="nucleotide sequence ID" value="NZ_WUUS01000006.1"/>
</dbReference>
<evidence type="ECO:0000256" key="10">
    <source>
        <dbReference type="HAMAP-Rule" id="MF_00583"/>
    </source>
</evidence>
<feature type="binding site" evidence="10">
    <location>
        <begin position="89"/>
        <end position="90"/>
    </location>
    <ligand>
        <name>ATP</name>
        <dbReference type="ChEBI" id="CHEBI:30616"/>
    </ligand>
</feature>
<evidence type="ECO:0000256" key="1">
    <source>
        <dbReference type="ARBA" id="ARBA00022490"/>
    </source>
</evidence>
<evidence type="ECO:0000313" key="14">
    <source>
        <dbReference type="Proteomes" id="UP000437065"/>
    </source>
</evidence>
<dbReference type="InterPro" id="IPR029099">
    <property type="entry name" value="Pribosyltran_N"/>
</dbReference>
<dbReference type="Proteomes" id="UP000437065">
    <property type="component" value="Unassembled WGS sequence"/>
</dbReference>
<dbReference type="InterPro" id="IPR000836">
    <property type="entry name" value="PRTase_dom"/>
</dbReference>
<dbReference type="CDD" id="cd06223">
    <property type="entry name" value="PRTases_typeI"/>
    <property type="match status" value="1"/>
</dbReference>
<dbReference type="GO" id="GO:0000287">
    <property type="term" value="F:magnesium ion binding"/>
    <property type="evidence" value="ECO:0007669"/>
    <property type="project" value="UniProtKB-UniRule"/>
</dbReference>
<dbReference type="GO" id="GO:0006015">
    <property type="term" value="P:5-phosphoribose 1-diphosphate biosynthetic process"/>
    <property type="evidence" value="ECO:0007669"/>
    <property type="project" value="UniProtKB-UniRule"/>
</dbReference>
<evidence type="ECO:0000259" key="12">
    <source>
        <dbReference type="Pfam" id="PF13793"/>
    </source>
</evidence>
<sequence>MIVPGSASQALAAALAEHTGRPLATPEYRWFPDGEECAAVPEFEGEEAVVVAATDSNDALVELLQLQDAVREAGAETVTTVLPYMGYARQDRAFEEGQPVSARAVARAVSTGTDRVVLVTPHEAGVADYFDVPVEVLEAASLLAEPLPADLTEPLFLGPDASAEGMAAAVRDAHGDGETSFFEKERDYDTGEVTVTPGDVDVAGRDVVVVDDIIATGSTMSEAVAALRERDCGDVYTVCVHGMLAGNARTKLAAAGVTRVVASDTLERAESDVSVAPLVAEAL</sequence>
<dbReference type="SMART" id="SM01400">
    <property type="entry name" value="Pribosyltran_N"/>
    <property type="match status" value="1"/>
</dbReference>
<evidence type="ECO:0000259" key="11">
    <source>
        <dbReference type="Pfam" id="PF00156"/>
    </source>
</evidence>
<dbReference type="AlphaFoldDB" id="A0A6B0SYP8"/>
<feature type="binding site" evidence="10">
    <location>
        <begin position="33"/>
        <end position="35"/>
    </location>
    <ligand>
        <name>ATP</name>
        <dbReference type="ChEBI" id="CHEBI:30616"/>
    </ligand>
</feature>
<dbReference type="Gene3D" id="3.40.50.2020">
    <property type="match status" value="2"/>
</dbReference>
<comment type="catalytic activity">
    <reaction evidence="9 10">
        <text>D-ribose 5-phosphate + ATP = 5-phospho-alpha-D-ribose 1-diphosphate + AMP + H(+)</text>
        <dbReference type="Rhea" id="RHEA:15609"/>
        <dbReference type="ChEBI" id="CHEBI:15378"/>
        <dbReference type="ChEBI" id="CHEBI:30616"/>
        <dbReference type="ChEBI" id="CHEBI:58017"/>
        <dbReference type="ChEBI" id="CHEBI:78346"/>
        <dbReference type="ChEBI" id="CHEBI:456215"/>
        <dbReference type="EC" id="2.7.6.1"/>
    </reaction>
</comment>
<evidence type="ECO:0000256" key="8">
    <source>
        <dbReference type="ARBA" id="ARBA00022842"/>
    </source>
</evidence>
<keyword evidence="1 10" id="KW-0963">Cytoplasm</keyword>
<keyword evidence="8 10" id="KW-0460">Magnesium</keyword>
<dbReference type="GO" id="GO:0005524">
    <property type="term" value="F:ATP binding"/>
    <property type="evidence" value="ECO:0007669"/>
    <property type="project" value="UniProtKB-KW"/>
</dbReference>
<dbReference type="GO" id="GO:0006164">
    <property type="term" value="P:purine nucleotide biosynthetic process"/>
    <property type="evidence" value="ECO:0007669"/>
    <property type="project" value="TreeGrafter"/>
</dbReference>
<dbReference type="GO" id="GO:0016301">
    <property type="term" value="F:kinase activity"/>
    <property type="evidence" value="ECO:0007669"/>
    <property type="project" value="UniProtKB-KW"/>
</dbReference>
<accession>A0A6B0SYP8</accession>
<dbReference type="NCBIfam" id="TIGR01251">
    <property type="entry name" value="ribP_PPkin"/>
    <property type="match status" value="1"/>
</dbReference>
<comment type="function">
    <text evidence="10">Involved in the biosynthesis of the central metabolite phospho-alpha-D-ribosyl-1-pyrophosphate (PRPP) via the transfer of pyrophosphoryl group from ATP to 1-hydroxyl of ribose-5-phosphate (Rib-5-P).</text>
</comment>
<gene>
    <name evidence="10 13" type="primary">prs</name>
    <name evidence="13" type="ORF">GRX01_10445</name>
</gene>
<dbReference type="UniPathway" id="UPA00087">
    <property type="reaction ID" value="UER00172"/>
</dbReference>
<feature type="active site" evidence="10">
    <location>
        <position position="184"/>
    </location>
</feature>
<comment type="subcellular location">
    <subcellularLocation>
        <location evidence="10">Cytoplasm</location>
    </subcellularLocation>
</comment>
<evidence type="ECO:0000256" key="9">
    <source>
        <dbReference type="ARBA" id="ARBA00049535"/>
    </source>
</evidence>